<organism evidence="1 2">
    <name type="scientific">Luteolibacter soli</name>
    <dbReference type="NCBI Taxonomy" id="3135280"/>
    <lineage>
        <taxon>Bacteria</taxon>
        <taxon>Pseudomonadati</taxon>
        <taxon>Verrucomicrobiota</taxon>
        <taxon>Verrucomicrobiia</taxon>
        <taxon>Verrucomicrobiales</taxon>
        <taxon>Verrucomicrobiaceae</taxon>
        <taxon>Luteolibacter</taxon>
    </lineage>
</organism>
<evidence type="ECO:0000313" key="2">
    <source>
        <dbReference type="Proteomes" id="UP001371305"/>
    </source>
</evidence>
<gene>
    <name evidence="1" type="ORF">WKV53_24710</name>
</gene>
<reference evidence="1 2" key="1">
    <citation type="submission" date="2024-04" db="EMBL/GenBank/DDBJ databases">
        <title>Luteolibacter sp. isolated from soil.</title>
        <authorList>
            <person name="An J."/>
        </authorList>
    </citation>
    <scope>NUCLEOTIDE SEQUENCE [LARGE SCALE GENOMIC DNA]</scope>
    <source>
        <strain evidence="1 2">Y139</strain>
    </source>
</reference>
<dbReference type="Proteomes" id="UP001371305">
    <property type="component" value="Unassembled WGS sequence"/>
</dbReference>
<sequence>MFNLRHKRTTRDRESGLVFQWRLPVGHSMRFMLAFGLVALITAGLAASVRVRVGNVSRQPERRGTMILVPQGEEWQSLEMQALEAGPMPRRADPVEDPAVKGLMDEAMAKARPPGYRYEPKLRSVTVEIPMAAANREEKVSLGVLPALPVPDPPSQGPPLPDPARPLVLSSGDVRAMAPESVPPASLARGNRYLLGYDANGHVTRVTPLFSAEPVVDDSVEQWLRQVTIEGGDKGGGWTAVEISSGS</sequence>
<proteinExistence type="predicted"/>
<comment type="caution">
    <text evidence="1">The sequence shown here is derived from an EMBL/GenBank/DDBJ whole genome shotgun (WGS) entry which is preliminary data.</text>
</comment>
<name>A0ABU9B160_9BACT</name>
<dbReference type="RefSeq" id="WP_341407506.1">
    <property type="nucleotide sequence ID" value="NZ_JBBUKT010000013.1"/>
</dbReference>
<protein>
    <submittedName>
        <fullName evidence="1">Uncharacterized protein</fullName>
    </submittedName>
</protein>
<evidence type="ECO:0000313" key="1">
    <source>
        <dbReference type="EMBL" id="MEK7953740.1"/>
    </source>
</evidence>
<accession>A0ABU9B160</accession>
<keyword evidence="2" id="KW-1185">Reference proteome</keyword>
<dbReference type="EMBL" id="JBBUKT010000013">
    <property type="protein sequence ID" value="MEK7953740.1"/>
    <property type="molecule type" value="Genomic_DNA"/>
</dbReference>